<proteinExistence type="predicted"/>
<comment type="caution">
    <text evidence="1">The sequence shown here is derived from an EMBL/GenBank/DDBJ whole genome shotgun (WGS) entry which is preliminary data.</text>
</comment>
<reference evidence="1 2" key="1">
    <citation type="journal article" date="2016" name="Nat. Commun.">
        <title>Thousands of microbial genomes shed light on interconnected biogeochemical processes in an aquifer system.</title>
        <authorList>
            <person name="Anantharaman K."/>
            <person name="Brown C.T."/>
            <person name="Hug L.A."/>
            <person name="Sharon I."/>
            <person name="Castelle C.J."/>
            <person name="Probst A.J."/>
            <person name="Thomas B.C."/>
            <person name="Singh A."/>
            <person name="Wilkins M.J."/>
            <person name="Karaoz U."/>
            <person name="Brodie E.L."/>
            <person name="Williams K.H."/>
            <person name="Hubbard S.S."/>
            <person name="Banfield J.F."/>
        </authorList>
    </citation>
    <scope>NUCLEOTIDE SEQUENCE [LARGE SCALE GENOMIC DNA]</scope>
</reference>
<name>A0A1F5VKU2_9BACT</name>
<accession>A0A1F5VKU2</accession>
<evidence type="ECO:0000313" key="2">
    <source>
        <dbReference type="Proteomes" id="UP000178943"/>
    </source>
</evidence>
<sequence>MTFFKNEPDGFRGIRWGTSVKKAKLIDKRTGARSPLDNSTIYLWEFELENYKLHGIKAKRIEYHYWDDKFERARIFFTGYDDYLTLLENLFNEYGEITEKAEFMHEWRGSRSCMLLTYDSVKEQGKLEIFSIKLSGDKVTQQREISGFW</sequence>
<protein>
    <submittedName>
        <fullName evidence="1">Uncharacterized protein</fullName>
    </submittedName>
</protein>
<dbReference type="AlphaFoldDB" id="A0A1F5VKU2"/>
<dbReference type="EMBL" id="MFGW01000141">
    <property type="protein sequence ID" value="OGF64062.1"/>
    <property type="molecule type" value="Genomic_DNA"/>
</dbReference>
<gene>
    <name evidence="1" type="ORF">A2Y62_15490</name>
</gene>
<dbReference type="Proteomes" id="UP000178943">
    <property type="component" value="Unassembled WGS sequence"/>
</dbReference>
<evidence type="ECO:0000313" key="1">
    <source>
        <dbReference type="EMBL" id="OGF64062.1"/>
    </source>
</evidence>
<organism evidence="1 2">
    <name type="scientific">Candidatus Fischerbacteria bacterium RBG_13_37_8</name>
    <dbReference type="NCBI Taxonomy" id="1817863"/>
    <lineage>
        <taxon>Bacteria</taxon>
        <taxon>Candidatus Fischeribacteriota</taxon>
    </lineage>
</organism>